<evidence type="ECO:0000256" key="1">
    <source>
        <dbReference type="ARBA" id="ARBA00023015"/>
    </source>
</evidence>
<dbReference type="EMBL" id="SODU01000002">
    <property type="protein sequence ID" value="TDW90841.1"/>
    <property type="molecule type" value="Genomic_DNA"/>
</dbReference>
<evidence type="ECO:0000256" key="2">
    <source>
        <dbReference type="ARBA" id="ARBA00023125"/>
    </source>
</evidence>
<sequence>MRPVPDEVKTPRTYDSSLRARQAADRRLALASAAKDLFVELGYPATTMDAVASRANVSLKTVYNAYASKSGLLRAVWDMSLKGDLDEAPVAERPWYTSLMSEPDPQRQVAMTAAASRVVKTRIGPMLKVIRDAAPVDEDLAALWELIQTDFWANQHAIIESLDTKGALRPGLDIDHATDLLWTLNHPDVWLLLVDGRGWTPEEWETWFADACQHQLLAPR</sequence>
<gene>
    <name evidence="6" type="ORF">EV137_4670</name>
</gene>
<evidence type="ECO:0000313" key="6">
    <source>
        <dbReference type="EMBL" id="TDW90841.1"/>
    </source>
</evidence>
<keyword evidence="2 4" id="KW-0238">DNA-binding</keyword>
<evidence type="ECO:0000259" key="5">
    <source>
        <dbReference type="PROSITE" id="PS50977"/>
    </source>
</evidence>
<dbReference type="PANTHER" id="PTHR30055">
    <property type="entry name" value="HTH-TYPE TRANSCRIPTIONAL REGULATOR RUTR"/>
    <property type="match status" value="1"/>
</dbReference>
<comment type="caution">
    <text evidence="6">The sequence shown here is derived from an EMBL/GenBank/DDBJ whole genome shotgun (WGS) entry which is preliminary data.</text>
</comment>
<dbReference type="SUPFAM" id="SSF48498">
    <property type="entry name" value="Tetracyclin repressor-like, C-terminal domain"/>
    <property type="match status" value="1"/>
</dbReference>
<dbReference type="PROSITE" id="PS50977">
    <property type="entry name" value="HTH_TETR_2"/>
    <property type="match status" value="1"/>
</dbReference>
<dbReference type="SUPFAM" id="SSF46689">
    <property type="entry name" value="Homeodomain-like"/>
    <property type="match status" value="1"/>
</dbReference>
<keyword evidence="3" id="KW-0804">Transcription</keyword>
<dbReference type="PRINTS" id="PR00455">
    <property type="entry name" value="HTHTETR"/>
</dbReference>
<keyword evidence="7" id="KW-1185">Reference proteome</keyword>
<feature type="DNA-binding region" description="H-T-H motif" evidence="4">
    <location>
        <begin position="47"/>
        <end position="66"/>
    </location>
</feature>
<dbReference type="Gene3D" id="1.10.10.60">
    <property type="entry name" value="Homeodomain-like"/>
    <property type="match status" value="1"/>
</dbReference>
<reference evidence="6 7" key="1">
    <citation type="submission" date="2019-03" db="EMBL/GenBank/DDBJ databases">
        <title>Genomic Encyclopedia of Type Strains, Phase III (KMG-III): the genomes of soil and plant-associated and newly described type strains.</title>
        <authorList>
            <person name="Whitman W."/>
        </authorList>
    </citation>
    <scope>NUCLEOTIDE SEQUENCE [LARGE SCALE GENOMIC DNA]</scope>
    <source>
        <strain evidence="6 7">VKMAc-2574</strain>
    </source>
</reference>
<dbReference type="InterPro" id="IPR036271">
    <property type="entry name" value="Tet_transcr_reg_TetR-rel_C_sf"/>
</dbReference>
<dbReference type="Proteomes" id="UP000295060">
    <property type="component" value="Unassembled WGS sequence"/>
</dbReference>
<protein>
    <submittedName>
        <fullName evidence="6">TetR family transcriptional regulator</fullName>
    </submittedName>
</protein>
<dbReference type="InterPro" id="IPR001647">
    <property type="entry name" value="HTH_TetR"/>
</dbReference>
<evidence type="ECO:0000313" key="7">
    <source>
        <dbReference type="Proteomes" id="UP000295060"/>
    </source>
</evidence>
<dbReference type="InterPro" id="IPR050109">
    <property type="entry name" value="HTH-type_TetR-like_transc_reg"/>
</dbReference>
<dbReference type="Pfam" id="PF00440">
    <property type="entry name" value="TetR_N"/>
    <property type="match status" value="1"/>
</dbReference>
<dbReference type="PANTHER" id="PTHR30055:SF234">
    <property type="entry name" value="HTH-TYPE TRANSCRIPTIONAL REGULATOR BETI"/>
    <property type="match status" value="1"/>
</dbReference>
<name>A0ABY2FHK1_9ACTN</name>
<organism evidence="6 7">
    <name type="scientific">Kribbella pratensis</name>
    <dbReference type="NCBI Taxonomy" id="2512112"/>
    <lineage>
        <taxon>Bacteria</taxon>
        <taxon>Bacillati</taxon>
        <taxon>Actinomycetota</taxon>
        <taxon>Actinomycetes</taxon>
        <taxon>Propionibacteriales</taxon>
        <taxon>Kribbellaceae</taxon>
        <taxon>Kribbella</taxon>
    </lineage>
</organism>
<feature type="domain" description="HTH tetR-type" evidence="5">
    <location>
        <begin position="24"/>
        <end position="84"/>
    </location>
</feature>
<dbReference type="Gene3D" id="1.10.357.10">
    <property type="entry name" value="Tetracycline Repressor, domain 2"/>
    <property type="match status" value="1"/>
</dbReference>
<dbReference type="InterPro" id="IPR009057">
    <property type="entry name" value="Homeodomain-like_sf"/>
</dbReference>
<accession>A0ABY2FHK1</accession>
<evidence type="ECO:0000256" key="4">
    <source>
        <dbReference type="PROSITE-ProRule" id="PRU00335"/>
    </source>
</evidence>
<proteinExistence type="predicted"/>
<evidence type="ECO:0000256" key="3">
    <source>
        <dbReference type="ARBA" id="ARBA00023163"/>
    </source>
</evidence>
<keyword evidence="1" id="KW-0805">Transcription regulation</keyword>